<comment type="caution">
    <text evidence="7">The sequence shown here is derived from an EMBL/GenBank/DDBJ whole genome shotgun (WGS) entry which is preliminary data.</text>
</comment>
<keyword evidence="3 6" id="KW-1133">Transmembrane helix</keyword>
<dbReference type="InterPro" id="IPR030184">
    <property type="entry name" value="WAT1-related"/>
</dbReference>
<evidence type="ECO:0000256" key="2">
    <source>
        <dbReference type="ARBA" id="ARBA00022692"/>
    </source>
</evidence>
<keyword evidence="4 6" id="KW-0472">Membrane</keyword>
<dbReference type="Proteomes" id="UP000321393">
    <property type="component" value="Unassembled WGS sequence"/>
</dbReference>
<protein>
    <submittedName>
        <fullName evidence="7">WAT1-related protein</fullName>
    </submittedName>
</protein>
<dbReference type="SUPFAM" id="SSF103481">
    <property type="entry name" value="Multidrug resistance efflux transporter EmrE"/>
    <property type="match status" value="1"/>
</dbReference>
<name>A0A5A7STA4_CUCMM</name>
<dbReference type="STRING" id="1194695.A0A5A7STA4"/>
<feature type="region of interest" description="Disordered" evidence="5">
    <location>
        <begin position="120"/>
        <end position="149"/>
    </location>
</feature>
<dbReference type="InterPro" id="IPR037185">
    <property type="entry name" value="EmrE-like"/>
</dbReference>
<accession>A0A5A7STA4</accession>
<dbReference type="AlphaFoldDB" id="A0A5A7STA4"/>
<feature type="transmembrane region" description="Helical" evidence="6">
    <location>
        <begin position="66"/>
        <end position="86"/>
    </location>
</feature>
<evidence type="ECO:0000313" key="8">
    <source>
        <dbReference type="Proteomes" id="UP000321393"/>
    </source>
</evidence>
<feature type="compositionally biased region" description="Basic and acidic residues" evidence="5">
    <location>
        <begin position="120"/>
        <end position="131"/>
    </location>
</feature>
<evidence type="ECO:0000313" key="7">
    <source>
        <dbReference type="EMBL" id="KAA0034332.1"/>
    </source>
</evidence>
<dbReference type="EMBL" id="SSTE01020484">
    <property type="protein sequence ID" value="KAA0034332.1"/>
    <property type="molecule type" value="Genomic_DNA"/>
</dbReference>
<evidence type="ECO:0000256" key="3">
    <source>
        <dbReference type="ARBA" id="ARBA00022989"/>
    </source>
</evidence>
<dbReference type="OrthoDB" id="1733956at2759"/>
<evidence type="ECO:0000256" key="1">
    <source>
        <dbReference type="ARBA" id="ARBA00004141"/>
    </source>
</evidence>
<evidence type="ECO:0000256" key="5">
    <source>
        <dbReference type="SAM" id="MobiDB-lite"/>
    </source>
</evidence>
<feature type="transmembrane region" description="Helical" evidence="6">
    <location>
        <begin position="35"/>
        <end position="54"/>
    </location>
</feature>
<keyword evidence="2 6" id="KW-0812">Transmembrane</keyword>
<dbReference type="GO" id="GO:0016020">
    <property type="term" value="C:membrane"/>
    <property type="evidence" value="ECO:0007669"/>
    <property type="project" value="InterPro"/>
</dbReference>
<evidence type="ECO:0000256" key="6">
    <source>
        <dbReference type="SAM" id="Phobius"/>
    </source>
</evidence>
<reference evidence="7 8" key="1">
    <citation type="submission" date="2019-08" db="EMBL/GenBank/DDBJ databases">
        <title>Draft genome sequences of two oriental melons (Cucumis melo L. var makuwa).</title>
        <authorList>
            <person name="Kwon S.-Y."/>
        </authorList>
    </citation>
    <scope>NUCLEOTIDE SEQUENCE [LARGE SCALE GENOMIC DNA]</scope>
    <source>
        <strain evidence="8">cv. SW 3</strain>
        <tissue evidence="7">Leaf</tissue>
    </source>
</reference>
<dbReference type="PANTHER" id="PTHR31218">
    <property type="entry name" value="WAT1-RELATED PROTEIN"/>
    <property type="match status" value="1"/>
</dbReference>
<feature type="transmembrane region" description="Helical" evidence="6">
    <location>
        <begin position="5"/>
        <end position="23"/>
    </location>
</feature>
<dbReference type="GO" id="GO:0022857">
    <property type="term" value="F:transmembrane transporter activity"/>
    <property type="evidence" value="ECO:0007669"/>
    <property type="project" value="InterPro"/>
</dbReference>
<feature type="transmembrane region" description="Helical" evidence="6">
    <location>
        <begin position="92"/>
        <end position="113"/>
    </location>
</feature>
<proteinExistence type="predicted"/>
<evidence type="ECO:0000256" key="4">
    <source>
        <dbReference type="ARBA" id="ARBA00023136"/>
    </source>
</evidence>
<comment type="subcellular location">
    <subcellularLocation>
        <location evidence="1">Membrane</location>
        <topology evidence="1">Multi-pass membrane protein</topology>
    </subcellularLocation>
</comment>
<sequence length="149" mass="16522">MKVGSFYSIVGTFMSAIVAYFVVNDSSAWTIKSSFDLYLIIATGTFSGLIRNRVQIWCMQKKGPHYVPMFKPFGILFATFFGATFFGDTFHYGSVMAAFIAGMGYLTVMWGQVNEDRGVGKDKDVDDKNNDDSLSSAKVPLLDDEESNV</sequence>
<gene>
    <name evidence="7" type="ORF">E6C27_scaffold65G003350</name>
</gene>
<organism evidence="7 8">
    <name type="scientific">Cucumis melo var. makuwa</name>
    <name type="common">Oriental melon</name>
    <dbReference type="NCBI Taxonomy" id="1194695"/>
    <lineage>
        <taxon>Eukaryota</taxon>
        <taxon>Viridiplantae</taxon>
        <taxon>Streptophyta</taxon>
        <taxon>Embryophyta</taxon>
        <taxon>Tracheophyta</taxon>
        <taxon>Spermatophyta</taxon>
        <taxon>Magnoliopsida</taxon>
        <taxon>eudicotyledons</taxon>
        <taxon>Gunneridae</taxon>
        <taxon>Pentapetalae</taxon>
        <taxon>rosids</taxon>
        <taxon>fabids</taxon>
        <taxon>Cucurbitales</taxon>
        <taxon>Cucurbitaceae</taxon>
        <taxon>Benincaseae</taxon>
        <taxon>Cucumis</taxon>
    </lineage>
</organism>